<evidence type="ECO:0000313" key="9">
    <source>
        <dbReference type="Proteomes" id="UP000694941"/>
    </source>
</evidence>
<gene>
    <name evidence="10" type="primary">LOC106462653</name>
</gene>
<dbReference type="SUPFAM" id="SSF49842">
    <property type="entry name" value="TNF-like"/>
    <property type="match status" value="1"/>
</dbReference>
<organism evidence="9 10">
    <name type="scientific">Limulus polyphemus</name>
    <name type="common">Atlantic horseshoe crab</name>
    <dbReference type="NCBI Taxonomy" id="6850"/>
    <lineage>
        <taxon>Eukaryota</taxon>
        <taxon>Metazoa</taxon>
        <taxon>Ecdysozoa</taxon>
        <taxon>Arthropoda</taxon>
        <taxon>Chelicerata</taxon>
        <taxon>Merostomata</taxon>
        <taxon>Xiphosura</taxon>
        <taxon>Limulidae</taxon>
        <taxon>Limulus</taxon>
    </lineage>
</organism>
<dbReference type="Proteomes" id="UP000694941">
    <property type="component" value="Unplaced"/>
</dbReference>
<evidence type="ECO:0000313" key="10">
    <source>
        <dbReference type="RefSeq" id="XP_022245676.1"/>
    </source>
</evidence>
<dbReference type="Gene3D" id="2.60.120.40">
    <property type="match status" value="1"/>
</dbReference>
<dbReference type="RefSeq" id="XP_022245676.1">
    <property type="nucleotide sequence ID" value="XM_022389968.1"/>
</dbReference>
<feature type="non-terminal residue" evidence="10">
    <location>
        <position position="1"/>
    </location>
</feature>
<evidence type="ECO:0000256" key="3">
    <source>
        <dbReference type="ARBA" id="ARBA00022702"/>
    </source>
</evidence>
<dbReference type="PANTHER" id="PTHR24019">
    <property type="entry name" value="ADIPOLIN"/>
    <property type="match status" value="1"/>
</dbReference>
<sequence length="238" mass="26280">PYPEGPPGPPGPPGPRGPPGANITKKEMLKEFRNVVRDAAERYIERIIGEKCRDDNLEDNLQLLNETGPYVPPLFDVEHAAIIPKVPSAFFWQLSEKVKIKRKSFIELKNFHVPFADGAFQRGEGGSASDGHFQAPRDGLYLFYLSLMIKHRAFRLSRTPSPQDRISAYVCIDSACTKNIALLTTRGLDANSAAFTIPVSGILFLKEGQYASVYLANNSRFKIKVMPGSQFSGVLAGI</sequence>
<reference evidence="10" key="1">
    <citation type="submission" date="2025-08" db="UniProtKB">
        <authorList>
            <consortium name="RefSeq"/>
        </authorList>
    </citation>
    <scope>IDENTIFICATION</scope>
    <source>
        <tissue evidence="10">Muscle</tissue>
    </source>
</reference>
<evidence type="ECO:0000259" key="8">
    <source>
        <dbReference type="PROSITE" id="PS50871"/>
    </source>
</evidence>
<accession>A0ABM1SPX0</accession>
<keyword evidence="9" id="KW-1185">Reference proteome</keyword>
<keyword evidence="3" id="KW-0372">Hormone</keyword>
<feature type="domain" description="C1q" evidence="8">
    <location>
        <begin position="83"/>
        <end position="238"/>
    </location>
</feature>
<dbReference type="GeneID" id="106462653"/>
<evidence type="ECO:0000256" key="1">
    <source>
        <dbReference type="ARBA" id="ARBA00004613"/>
    </source>
</evidence>
<dbReference type="InterPro" id="IPR052136">
    <property type="entry name" value="Adipolin/Erythroferrone-rel"/>
</dbReference>
<comment type="subcellular location">
    <subcellularLocation>
        <location evidence="1">Secreted</location>
    </subcellularLocation>
</comment>
<evidence type="ECO:0000256" key="7">
    <source>
        <dbReference type="ARBA" id="ARBA00038198"/>
    </source>
</evidence>
<evidence type="ECO:0000256" key="5">
    <source>
        <dbReference type="ARBA" id="ARBA00023157"/>
    </source>
</evidence>
<dbReference type="PANTHER" id="PTHR24019:SF5">
    <property type="entry name" value="ADIPOLIN"/>
    <property type="match status" value="1"/>
</dbReference>
<protein>
    <submittedName>
        <fullName evidence="10">Adipolin-like</fullName>
    </submittedName>
</protein>
<keyword evidence="5" id="KW-1015">Disulfide bond</keyword>
<keyword evidence="4" id="KW-0732">Signal</keyword>
<keyword evidence="2" id="KW-0964">Secreted</keyword>
<evidence type="ECO:0000256" key="4">
    <source>
        <dbReference type="ARBA" id="ARBA00022729"/>
    </source>
</evidence>
<dbReference type="InterPro" id="IPR001073">
    <property type="entry name" value="C1q_dom"/>
</dbReference>
<proteinExistence type="inferred from homology"/>
<dbReference type="InterPro" id="IPR008983">
    <property type="entry name" value="Tumour_necrosis_fac-like_dom"/>
</dbReference>
<name>A0ABM1SPX0_LIMPO</name>
<dbReference type="Gene3D" id="1.20.5.320">
    <property type="entry name" value="6-Phosphogluconate Dehydrogenase, domain 3"/>
    <property type="match status" value="1"/>
</dbReference>
<evidence type="ECO:0000256" key="2">
    <source>
        <dbReference type="ARBA" id="ARBA00022525"/>
    </source>
</evidence>
<comment type="similarity">
    <text evidence="7">Belongs to the adipolin/erythroferrone family.</text>
</comment>
<keyword evidence="6" id="KW-0325">Glycoprotein</keyword>
<dbReference type="PROSITE" id="PS50871">
    <property type="entry name" value="C1Q"/>
    <property type="match status" value="1"/>
</dbReference>
<evidence type="ECO:0000256" key="6">
    <source>
        <dbReference type="ARBA" id="ARBA00023180"/>
    </source>
</evidence>